<proteinExistence type="predicted"/>
<keyword evidence="6 14" id="KW-0808">Transferase</keyword>
<evidence type="ECO:0000256" key="10">
    <source>
        <dbReference type="ARBA" id="ARBA00023136"/>
    </source>
</evidence>
<gene>
    <name evidence="14" type="ORF">HMN09_00589000</name>
</gene>
<keyword evidence="5 14" id="KW-0328">Glycosyltransferase</keyword>
<keyword evidence="8" id="KW-0256">Endoplasmic reticulum</keyword>
<dbReference type="Pfam" id="PF13692">
    <property type="entry name" value="Glyco_trans_1_4"/>
    <property type="match status" value="1"/>
</dbReference>
<dbReference type="InterPro" id="IPR026051">
    <property type="entry name" value="ALG1-like"/>
</dbReference>
<sequence length="493" mass="55740">MLSSDLTSVSVFLVSVVLCWRLWLFFRPREQHSLRSVAIVVLGDIGRSPRMMYHAQSFAELNFYTDIICYGGSAPIQTLTGPNLDIRYLPEPPRLHALPFLISAPFKVALQVFSIFWMLFITPNPPEFILVQNPPSIPTLAIVQLVAYMRGSKLIIDWHNLGYSILAMRFPRQGERHPLVRLAKWFEATFGRSAYAHLFVTRAMRDHLVKQWDLRGLKIVLHDRPPRTFKRTAPQGVHDLFAVHLKKSLDLQPSLKGFLPKYKPPQSSAFTATNASPDAQLQIDPIYSVADTPSLRQDRPALLMSSTSWTADEDFSILLDALCKYEASTSKKLAQALRGDHWQRPAAGQRVRCVSMWLEAEHYPLLLGAADLGVCLHASSSNLDLPMKVVDMFGCELPVCALQFDCLHELVKDGVNGLVFKDADQLAQQMEMLLSGFPRCPRLDELRANLKPVSSPSPHSPPHAPEEIWESWDEHWARVVRPIVLSDVRRNEG</sequence>
<evidence type="ECO:0000313" key="15">
    <source>
        <dbReference type="Proteomes" id="UP000613580"/>
    </source>
</evidence>
<evidence type="ECO:0000256" key="11">
    <source>
        <dbReference type="ARBA" id="ARBA00024899"/>
    </source>
</evidence>
<dbReference type="EC" id="2.4.1.142" evidence="3"/>
<keyword evidence="7 12" id="KW-0812">Transmembrane</keyword>
<organism evidence="14 15">
    <name type="scientific">Mycena chlorophos</name>
    <name type="common">Agaric fungus</name>
    <name type="synonym">Agaricus chlorophos</name>
    <dbReference type="NCBI Taxonomy" id="658473"/>
    <lineage>
        <taxon>Eukaryota</taxon>
        <taxon>Fungi</taxon>
        <taxon>Dikarya</taxon>
        <taxon>Basidiomycota</taxon>
        <taxon>Agaricomycotina</taxon>
        <taxon>Agaricomycetes</taxon>
        <taxon>Agaricomycetidae</taxon>
        <taxon>Agaricales</taxon>
        <taxon>Marasmiineae</taxon>
        <taxon>Mycenaceae</taxon>
        <taxon>Mycena</taxon>
    </lineage>
</organism>
<evidence type="ECO:0000256" key="12">
    <source>
        <dbReference type="SAM" id="Phobius"/>
    </source>
</evidence>
<comment type="caution">
    <text evidence="14">The sequence shown here is derived from an EMBL/GenBank/DDBJ whole genome shotgun (WGS) entry which is preliminary data.</text>
</comment>
<comment type="pathway">
    <text evidence="2">Protein modification; protein glycosylation.</text>
</comment>
<keyword evidence="10 12" id="KW-0472">Membrane</keyword>
<dbReference type="OrthoDB" id="614844at2759"/>
<comment type="function">
    <text evidence="11">Participates in the formation of the lipid-linked precursor oligosaccharide for N-glycosylation. Involved in assembling the dolichol-pyrophosphate-GlcNAc(2)-Man(5) intermediate on the cytoplasmic surface of the ER.</text>
</comment>
<dbReference type="InterPro" id="IPR028098">
    <property type="entry name" value="Glyco_trans_4-like_N"/>
</dbReference>
<evidence type="ECO:0000256" key="1">
    <source>
        <dbReference type="ARBA" id="ARBA00004389"/>
    </source>
</evidence>
<feature type="domain" description="Glycosyltransferase subfamily 4-like N-terminal" evidence="13">
    <location>
        <begin position="54"/>
        <end position="219"/>
    </location>
</feature>
<keyword evidence="15" id="KW-1185">Reference proteome</keyword>
<protein>
    <recommendedName>
        <fullName evidence="4">Chitobiosyldiphosphodolichol beta-mannosyltransferase</fullName>
        <ecNumber evidence="3">2.4.1.142</ecNumber>
    </recommendedName>
</protein>
<dbReference type="Proteomes" id="UP000613580">
    <property type="component" value="Unassembled WGS sequence"/>
</dbReference>
<evidence type="ECO:0000256" key="2">
    <source>
        <dbReference type="ARBA" id="ARBA00004922"/>
    </source>
</evidence>
<evidence type="ECO:0000256" key="5">
    <source>
        <dbReference type="ARBA" id="ARBA00022676"/>
    </source>
</evidence>
<evidence type="ECO:0000256" key="8">
    <source>
        <dbReference type="ARBA" id="ARBA00022824"/>
    </source>
</evidence>
<keyword evidence="9 12" id="KW-1133">Transmembrane helix</keyword>
<evidence type="ECO:0000313" key="14">
    <source>
        <dbReference type="EMBL" id="KAF7310466.1"/>
    </source>
</evidence>
<evidence type="ECO:0000259" key="13">
    <source>
        <dbReference type="Pfam" id="PF13579"/>
    </source>
</evidence>
<evidence type="ECO:0000256" key="9">
    <source>
        <dbReference type="ARBA" id="ARBA00022989"/>
    </source>
</evidence>
<evidence type="ECO:0000256" key="3">
    <source>
        <dbReference type="ARBA" id="ARBA00012611"/>
    </source>
</evidence>
<dbReference type="GO" id="GO:0004578">
    <property type="term" value="F:chitobiosyldiphosphodolichol beta-mannosyltransferase activity"/>
    <property type="evidence" value="ECO:0007669"/>
    <property type="project" value="UniProtKB-EC"/>
</dbReference>
<dbReference type="GO" id="GO:0005789">
    <property type="term" value="C:endoplasmic reticulum membrane"/>
    <property type="evidence" value="ECO:0007669"/>
    <property type="project" value="UniProtKB-SubCell"/>
</dbReference>
<name>A0A8H6T577_MYCCL</name>
<dbReference type="PANTHER" id="PTHR13036">
    <property type="entry name" value="BETA1,4 MANNOSYLTRANSFERASE"/>
    <property type="match status" value="1"/>
</dbReference>
<dbReference type="EMBL" id="JACAZE010000007">
    <property type="protein sequence ID" value="KAF7310466.1"/>
    <property type="molecule type" value="Genomic_DNA"/>
</dbReference>
<dbReference type="Gene3D" id="3.40.50.2000">
    <property type="entry name" value="Glycogen Phosphorylase B"/>
    <property type="match status" value="1"/>
</dbReference>
<comment type="subcellular location">
    <subcellularLocation>
        <location evidence="1">Endoplasmic reticulum membrane</location>
        <topology evidence="1">Single-pass membrane protein</topology>
    </subcellularLocation>
</comment>
<feature type="transmembrane region" description="Helical" evidence="12">
    <location>
        <begin position="6"/>
        <end position="26"/>
    </location>
</feature>
<evidence type="ECO:0000256" key="6">
    <source>
        <dbReference type="ARBA" id="ARBA00022679"/>
    </source>
</evidence>
<evidence type="ECO:0000256" key="4">
    <source>
        <dbReference type="ARBA" id="ARBA00015841"/>
    </source>
</evidence>
<dbReference type="Pfam" id="PF13579">
    <property type="entry name" value="Glyco_trans_4_4"/>
    <property type="match status" value="1"/>
</dbReference>
<reference evidence="14" key="1">
    <citation type="submission" date="2020-05" db="EMBL/GenBank/DDBJ databases">
        <title>Mycena genomes resolve the evolution of fungal bioluminescence.</title>
        <authorList>
            <person name="Tsai I.J."/>
        </authorList>
    </citation>
    <scope>NUCLEOTIDE SEQUENCE</scope>
    <source>
        <strain evidence="14">110903Hualien_Pintung</strain>
    </source>
</reference>
<dbReference type="AlphaFoldDB" id="A0A8H6T577"/>
<accession>A0A8H6T577</accession>
<evidence type="ECO:0000256" key="7">
    <source>
        <dbReference type="ARBA" id="ARBA00022692"/>
    </source>
</evidence>
<feature type="transmembrane region" description="Helical" evidence="12">
    <location>
        <begin position="97"/>
        <end position="120"/>
    </location>
</feature>
<dbReference type="PANTHER" id="PTHR13036:SF0">
    <property type="entry name" value="CHITOBIOSYLDIPHOSPHODOLICHOL BETA-MANNOSYLTRANSFERASE"/>
    <property type="match status" value="1"/>
</dbReference>
<dbReference type="SUPFAM" id="SSF53756">
    <property type="entry name" value="UDP-Glycosyltransferase/glycogen phosphorylase"/>
    <property type="match status" value="1"/>
</dbReference>